<dbReference type="PANTHER" id="PTHR30486:SF6">
    <property type="entry name" value="TYPE IV PILUS RETRACTATION ATPASE PILT"/>
    <property type="match status" value="1"/>
</dbReference>
<dbReference type="Pfam" id="PF00437">
    <property type="entry name" value="T2SSE"/>
    <property type="match status" value="1"/>
</dbReference>
<sequence>MAERQLMLSPEYFGVLWQWVSDDDITDVDFNGTDLWITDTAGRRTRIEEHGVTAEFVNAFSQRVANQVSKPFNKRDNLLEAETGTLRISILHESAAVSGRTICLRKSLPKVRLTVRGILSDGYMPRPLMNLLANCMIAKMNVVIGGEPGAGKTEAAKFITQFVPIDQRVITIEDSPEWHYHEINPGHDCVEMRVNPEFDYATAIKTCLRQNPKWIMLSEARSTEARYLIESWSTGVNGVTTIHTDDIRKIPSRLLNMMSSREDADRLVNDIYDFVHVTLLVRRRQMPDGTARRYVDQAGFLLRDGDARECRMIVRDGTLIDDRLPRDISSRMARAGIDRPFDSTVVDGLADGHYRYPGLSTERTAPSVERGLA</sequence>
<evidence type="ECO:0000259" key="2">
    <source>
        <dbReference type="Pfam" id="PF00437"/>
    </source>
</evidence>
<reference evidence="3" key="1">
    <citation type="submission" date="2023-07" db="EMBL/GenBank/DDBJ databases">
        <title>Bifidobacterium aquikefiriaerophilum sp. nov. and Bifidobacterium eccum sp. nov., isolated from water kefir.</title>
        <authorList>
            <person name="Breselge S."/>
            <person name="Bellassi P."/>
            <person name="Barcenilla C."/>
            <person name="Alvarez-Ordonez A."/>
            <person name="Morelli L."/>
            <person name="Cotter P.D."/>
        </authorList>
    </citation>
    <scope>NUCLEOTIDE SEQUENCE</scope>
    <source>
        <strain evidence="3">WK048_4_13</strain>
        <plasmid evidence="3">unnamed1</plasmid>
    </source>
</reference>
<comment type="similarity">
    <text evidence="1">Belongs to the GSP E family.</text>
</comment>
<dbReference type="InterPro" id="IPR001482">
    <property type="entry name" value="T2SS/T4SS_dom"/>
</dbReference>
<dbReference type="PANTHER" id="PTHR30486">
    <property type="entry name" value="TWITCHING MOTILITY PROTEIN PILT"/>
    <property type="match status" value="1"/>
</dbReference>
<evidence type="ECO:0000256" key="1">
    <source>
        <dbReference type="ARBA" id="ARBA00006611"/>
    </source>
</evidence>
<dbReference type="InterPro" id="IPR027417">
    <property type="entry name" value="P-loop_NTPase"/>
</dbReference>
<evidence type="ECO:0000313" key="3">
    <source>
        <dbReference type="EMBL" id="XDS47700.1"/>
    </source>
</evidence>
<dbReference type="GO" id="GO:0016887">
    <property type="term" value="F:ATP hydrolysis activity"/>
    <property type="evidence" value="ECO:0007669"/>
    <property type="project" value="InterPro"/>
</dbReference>
<dbReference type="AlphaFoldDB" id="A0AB39UGI0"/>
<dbReference type="SUPFAM" id="SSF52540">
    <property type="entry name" value="P-loop containing nucleoside triphosphate hydrolases"/>
    <property type="match status" value="1"/>
</dbReference>
<dbReference type="EMBL" id="CP129676">
    <property type="protein sequence ID" value="XDS47700.1"/>
    <property type="molecule type" value="Genomic_DNA"/>
</dbReference>
<proteinExistence type="inferred from homology"/>
<organism evidence="3">
    <name type="scientific">Bifidobacterium fermentum</name>
    <dbReference type="NCBI Taxonomy" id="3059035"/>
    <lineage>
        <taxon>Bacteria</taxon>
        <taxon>Bacillati</taxon>
        <taxon>Actinomycetota</taxon>
        <taxon>Actinomycetes</taxon>
        <taxon>Bifidobacteriales</taxon>
        <taxon>Bifidobacteriaceae</taxon>
        <taxon>Bifidobacterium</taxon>
    </lineage>
</organism>
<accession>A0AB39UGI0</accession>
<dbReference type="Gene3D" id="3.30.450.90">
    <property type="match status" value="1"/>
</dbReference>
<dbReference type="InterPro" id="IPR050921">
    <property type="entry name" value="T4SS_GSP_E_ATPase"/>
</dbReference>
<protein>
    <submittedName>
        <fullName evidence="3">ATPase, T2SS/T4P/T4SS family</fullName>
    </submittedName>
</protein>
<dbReference type="Gene3D" id="3.40.50.300">
    <property type="entry name" value="P-loop containing nucleotide triphosphate hydrolases"/>
    <property type="match status" value="1"/>
</dbReference>
<name>A0AB39UGI0_9BIFI</name>
<keyword evidence="3" id="KW-0614">Plasmid</keyword>
<gene>
    <name evidence="3" type="ORF">QN217_11080</name>
</gene>
<geneLocation type="plasmid" evidence="3">
    <name>unnamed1</name>
</geneLocation>
<feature type="domain" description="Bacterial type II secretion system protein E" evidence="2">
    <location>
        <begin position="97"/>
        <end position="312"/>
    </location>
</feature>
<dbReference type="RefSeq" id="WP_369343230.1">
    <property type="nucleotide sequence ID" value="NZ_CP129676.1"/>
</dbReference>